<dbReference type="EC" id="1.3.1.-" evidence="7"/>
<evidence type="ECO:0000256" key="2">
    <source>
        <dbReference type="ARBA" id="ARBA00022630"/>
    </source>
</evidence>
<dbReference type="InterPro" id="IPR018517">
    <property type="entry name" value="tRNA_hU_synthase_CS"/>
</dbReference>
<comment type="similarity">
    <text evidence="7">Belongs to the dus family.</text>
</comment>
<evidence type="ECO:0000256" key="5">
    <source>
        <dbReference type="ARBA" id="ARBA00022857"/>
    </source>
</evidence>
<evidence type="ECO:0000313" key="9">
    <source>
        <dbReference type="EMBL" id="MEQ2442353.1"/>
    </source>
</evidence>
<evidence type="ECO:0000256" key="4">
    <source>
        <dbReference type="ARBA" id="ARBA00022694"/>
    </source>
</evidence>
<comment type="function">
    <text evidence="7">Catalyzes the synthesis of 5,6-dihydrouridine (D), a modified base found in the D-loop of most tRNAs, via the reduction of the C5-C6 double bond in target uridines.</text>
</comment>
<dbReference type="InterPro" id="IPR001269">
    <property type="entry name" value="DUS_fam"/>
</dbReference>
<evidence type="ECO:0000256" key="6">
    <source>
        <dbReference type="ARBA" id="ARBA00023002"/>
    </source>
</evidence>
<evidence type="ECO:0000256" key="1">
    <source>
        <dbReference type="ARBA" id="ARBA00001917"/>
    </source>
</evidence>
<keyword evidence="5" id="KW-0521">NADP</keyword>
<dbReference type="GO" id="GO:0016491">
    <property type="term" value="F:oxidoreductase activity"/>
    <property type="evidence" value="ECO:0007669"/>
    <property type="project" value="UniProtKB-KW"/>
</dbReference>
<dbReference type="CDD" id="cd02801">
    <property type="entry name" value="DUS_like_FMN"/>
    <property type="match status" value="1"/>
</dbReference>
<dbReference type="PROSITE" id="PS01136">
    <property type="entry name" value="UPF0034"/>
    <property type="match status" value="1"/>
</dbReference>
<dbReference type="Proteomes" id="UP001464378">
    <property type="component" value="Unassembled WGS sequence"/>
</dbReference>
<sequence>MRCYFAPMEGITGYIFRNCHSRFFPGVDRYYMPFLSPRQDHNFTRRELDDILPEHNEGVHAVPQLLTRQPEDFLWAAGELAAMGYQEVNLNLGCPSGTVTAKGKGSGLLARREELERLLDGIFAAPPVAISIKTRLGMSDPEELGPLLELYNRYPVAELTVHPRIRSDFYKKPVRPEYFDLAVRLSRAPLCYNGDVVTPADWAKISARWPGVESVMMGRGLVADPSLAGRLKGERPAGLETLRAFHSELYESYAAAFGSRRNAMLRMKEVWSYLIHLFGDSQKLERRIRKAADTGEFESAVDEVFRTLPLLDAPAGEW</sequence>
<dbReference type="RefSeq" id="WP_349230907.1">
    <property type="nucleotide sequence ID" value="NZ_JBBMFK010000003.1"/>
</dbReference>
<proteinExistence type="inferred from homology"/>
<comment type="caution">
    <text evidence="9">The sequence shown here is derived from an EMBL/GenBank/DDBJ whole genome shotgun (WGS) entry which is preliminary data.</text>
</comment>
<evidence type="ECO:0000256" key="7">
    <source>
        <dbReference type="PIRNR" id="PIRNR006621"/>
    </source>
</evidence>
<accession>A0ABV1E4X9</accession>
<evidence type="ECO:0000256" key="3">
    <source>
        <dbReference type="ARBA" id="ARBA00022643"/>
    </source>
</evidence>
<name>A0ABV1E4X9_9FIRM</name>
<keyword evidence="2 7" id="KW-0285">Flavoprotein</keyword>
<dbReference type="EMBL" id="JBBMFK010000003">
    <property type="protein sequence ID" value="MEQ2442353.1"/>
    <property type="molecule type" value="Genomic_DNA"/>
</dbReference>
<dbReference type="Pfam" id="PF01207">
    <property type="entry name" value="Dus"/>
    <property type="match status" value="1"/>
</dbReference>
<keyword evidence="6 7" id="KW-0560">Oxidoreductase</keyword>
<gene>
    <name evidence="9" type="ORF">WMO64_02595</name>
</gene>
<dbReference type="Gene3D" id="3.20.20.70">
    <property type="entry name" value="Aldolase class I"/>
    <property type="match status" value="1"/>
</dbReference>
<feature type="domain" description="DUS-like FMN-binding" evidence="8">
    <location>
        <begin position="5"/>
        <end position="297"/>
    </location>
</feature>
<keyword evidence="10" id="KW-1185">Reference proteome</keyword>
<evidence type="ECO:0000313" key="10">
    <source>
        <dbReference type="Proteomes" id="UP001464378"/>
    </source>
</evidence>
<dbReference type="InterPro" id="IPR035587">
    <property type="entry name" value="DUS-like_FMN-bd"/>
</dbReference>
<keyword evidence="4 7" id="KW-0819">tRNA processing</keyword>
<dbReference type="PANTHER" id="PTHR45846:SF1">
    <property type="entry name" value="TRNA-DIHYDROURIDINE(47) SYNTHASE [NAD(P)(+)]-LIKE"/>
    <property type="match status" value="1"/>
</dbReference>
<keyword evidence="3 7" id="KW-0288">FMN</keyword>
<evidence type="ECO:0000259" key="8">
    <source>
        <dbReference type="Pfam" id="PF01207"/>
    </source>
</evidence>
<protein>
    <recommendedName>
        <fullName evidence="7">tRNA-dihydrouridine synthase</fullName>
        <ecNumber evidence="7">1.3.1.-</ecNumber>
    </recommendedName>
</protein>
<reference evidence="9 10" key="1">
    <citation type="submission" date="2024-03" db="EMBL/GenBank/DDBJ databases">
        <title>Human intestinal bacterial collection.</title>
        <authorList>
            <person name="Pauvert C."/>
            <person name="Hitch T.C.A."/>
            <person name="Clavel T."/>
        </authorList>
    </citation>
    <scope>NUCLEOTIDE SEQUENCE [LARGE SCALE GENOMIC DNA]</scope>
    <source>
        <strain evidence="9 10">CLA-AP-H29</strain>
    </source>
</reference>
<dbReference type="SUPFAM" id="SSF51395">
    <property type="entry name" value="FMN-linked oxidoreductases"/>
    <property type="match status" value="1"/>
</dbReference>
<organism evidence="9 10">
    <name type="scientific">Pseudoflavonifractor intestinihominis</name>
    <dbReference type="NCBI Taxonomy" id="3133171"/>
    <lineage>
        <taxon>Bacteria</taxon>
        <taxon>Bacillati</taxon>
        <taxon>Bacillota</taxon>
        <taxon>Clostridia</taxon>
        <taxon>Eubacteriales</taxon>
        <taxon>Oscillospiraceae</taxon>
        <taxon>Pseudoflavonifractor</taxon>
    </lineage>
</organism>
<dbReference type="InterPro" id="IPR013785">
    <property type="entry name" value="Aldolase_TIM"/>
</dbReference>
<dbReference type="PANTHER" id="PTHR45846">
    <property type="entry name" value="TRNA-DIHYDROURIDINE(47) SYNTHASE [NAD(P)(+)]-LIKE"/>
    <property type="match status" value="1"/>
</dbReference>
<dbReference type="PIRSF" id="PIRSF006621">
    <property type="entry name" value="Dus"/>
    <property type="match status" value="1"/>
</dbReference>
<comment type="cofactor">
    <cofactor evidence="1 7">
        <name>FMN</name>
        <dbReference type="ChEBI" id="CHEBI:58210"/>
    </cofactor>
</comment>